<dbReference type="Proteomes" id="UP000886852">
    <property type="component" value="Unassembled WGS sequence"/>
</dbReference>
<evidence type="ECO:0000313" key="1">
    <source>
        <dbReference type="EMBL" id="HIU91223.1"/>
    </source>
</evidence>
<dbReference type="EMBL" id="DVOC01000073">
    <property type="protein sequence ID" value="HIU91223.1"/>
    <property type="molecule type" value="Genomic_DNA"/>
</dbReference>
<name>A0A9D1SPR4_9BACT</name>
<sequence length="117" mass="13138">MGGRGTFAKGNNVPFTYKTIGQLYEAKILQGIGGMHGLPEETHSSGAYIALNHDGSTRQLRLYADDLTACLDIDNSPHQGKKYLHAHDYVNGERQYARSLTQEELNKYKKYFEEGKV</sequence>
<protein>
    <submittedName>
        <fullName evidence="1">Uncharacterized protein</fullName>
    </submittedName>
</protein>
<reference evidence="1" key="2">
    <citation type="journal article" date="2021" name="PeerJ">
        <title>Extensive microbial diversity within the chicken gut microbiome revealed by metagenomics and culture.</title>
        <authorList>
            <person name="Gilroy R."/>
            <person name="Ravi A."/>
            <person name="Getino M."/>
            <person name="Pursley I."/>
            <person name="Horton D.L."/>
            <person name="Alikhan N.F."/>
            <person name="Baker D."/>
            <person name="Gharbi K."/>
            <person name="Hall N."/>
            <person name="Watson M."/>
            <person name="Adriaenssens E.M."/>
            <person name="Foster-Nyarko E."/>
            <person name="Jarju S."/>
            <person name="Secka A."/>
            <person name="Antonio M."/>
            <person name="Oren A."/>
            <person name="Chaudhuri R.R."/>
            <person name="La Ragione R."/>
            <person name="Hildebrand F."/>
            <person name="Pallen M.J."/>
        </authorList>
    </citation>
    <scope>NUCLEOTIDE SEQUENCE</scope>
    <source>
        <strain evidence="1">ChiHjej12B11-7776</strain>
    </source>
</reference>
<proteinExistence type="predicted"/>
<organism evidence="1 2">
    <name type="scientific">Candidatus Fimimonas merdipullorum</name>
    <dbReference type="NCBI Taxonomy" id="2840822"/>
    <lineage>
        <taxon>Bacteria</taxon>
        <taxon>Pseudomonadati</taxon>
        <taxon>Myxococcota</taxon>
        <taxon>Myxococcia</taxon>
        <taxon>Myxococcales</taxon>
        <taxon>Cystobacterineae</taxon>
        <taxon>Myxococcaceae</taxon>
        <taxon>Myxococcaceae incertae sedis</taxon>
        <taxon>Candidatus Fimimonas</taxon>
    </lineage>
</organism>
<evidence type="ECO:0000313" key="2">
    <source>
        <dbReference type="Proteomes" id="UP000886852"/>
    </source>
</evidence>
<comment type="caution">
    <text evidence="1">The sequence shown here is derived from an EMBL/GenBank/DDBJ whole genome shotgun (WGS) entry which is preliminary data.</text>
</comment>
<reference evidence="1" key="1">
    <citation type="submission" date="2020-10" db="EMBL/GenBank/DDBJ databases">
        <authorList>
            <person name="Gilroy R."/>
        </authorList>
    </citation>
    <scope>NUCLEOTIDE SEQUENCE</scope>
    <source>
        <strain evidence="1">ChiHjej12B11-7776</strain>
    </source>
</reference>
<accession>A0A9D1SPR4</accession>
<gene>
    <name evidence="1" type="ORF">IAC72_04365</name>
</gene>
<dbReference type="AlphaFoldDB" id="A0A9D1SPR4"/>